<protein>
    <recommendedName>
        <fullName evidence="3">SpaA-like prealbumin fold domain-containing protein</fullName>
    </recommendedName>
</protein>
<feature type="domain" description="SpaA-like prealbumin fold" evidence="3">
    <location>
        <begin position="309"/>
        <end position="388"/>
    </location>
</feature>
<keyword evidence="1" id="KW-0812">Transmembrane</keyword>
<keyword evidence="5" id="KW-1185">Reference proteome</keyword>
<dbReference type="AlphaFoldDB" id="A0A1M5KRC2"/>
<evidence type="ECO:0000256" key="2">
    <source>
        <dbReference type="SAM" id="SignalP"/>
    </source>
</evidence>
<evidence type="ECO:0000256" key="1">
    <source>
        <dbReference type="SAM" id="Phobius"/>
    </source>
</evidence>
<organism evidence="4 5">
    <name type="scientific">Streptoalloteichus hindustanus</name>
    <dbReference type="NCBI Taxonomy" id="2017"/>
    <lineage>
        <taxon>Bacteria</taxon>
        <taxon>Bacillati</taxon>
        <taxon>Actinomycetota</taxon>
        <taxon>Actinomycetes</taxon>
        <taxon>Pseudonocardiales</taxon>
        <taxon>Pseudonocardiaceae</taxon>
        <taxon>Streptoalloteichus</taxon>
    </lineage>
</organism>
<dbReference type="RefSeq" id="WP_073488223.1">
    <property type="nucleotide sequence ID" value="NZ_FQVN01000010.1"/>
</dbReference>
<accession>A0A1M5KRC2</accession>
<evidence type="ECO:0000313" key="5">
    <source>
        <dbReference type="Proteomes" id="UP000184501"/>
    </source>
</evidence>
<proteinExistence type="predicted"/>
<feature type="chain" id="PRO_5012748036" description="SpaA-like prealbumin fold domain-containing protein" evidence="2">
    <location>
        <begin position="32"/>
        <end position="481"/>
    </location>
</feature>
<name>A0A1M5KRC2_STRHI</name>
<dbReference type="Pfam" id="PF17802">
    <property type="entry name" value="SpaA"/>
    <property type="match status" value="1"/>
</dbReference>
<reference evidence="4 5" key="1">
    <citation type="submission" date="2016-11" db="EMBL/GenBank/DDBJ databases">
        <authorList>
            <person name="Jaros S."/>
            <person name="Januszkiewicz K."/>
            <person name="Wedrychowicz H."/>
        </authorList>
    </citation>
    <scope>NUCLEOTIDE SEQUENCE [LARGE SCALE GENOMIC DNA]</scope>
    <source>
        <strain evidence="4 5">DSM 44523</strain>
    </source>
</reference>
<dbReference type="InterPro" id="IPR006311">
    <property type="entry name" value="TAT_signal"/>
</dbReference>
<dbReference type="EMBL" id="FQVN01000010">
    <property type="protein sequence ID" value="SHG55285.1"/>
    <property type="molecule type" value="Genomic_DNA"/>
</dbReference>
<dbReference type="Proteomes" id="UP000184501">
    <property type="component" value="Unassembled WGS sequence"/>
</dbReference>
<feature type="signal peptide" evidence="2">
    <location>
        <begin position="1"/>
        <end position="31"/>
    </location>
</feature>
<evidence type="ECO:0000259" key="3">
    <source>
        <dbReference type="Pfam" id="PF17802"/>
    </source>
</evidence>
<dbReference type="InterPro" id="IPR041033">
    <property type="entry name" value="SpaA_PFL_dom_1"/>
</dbReference>
<feature type="transmembrane region" description="Helical" evidence="1">
    <location>
        <begin position="449"/>
        <end position="470"/>
    </location>
</feature>
<keyword evidence="1" id="KW-0472">Membrane</keyword>
<dbReference type="Gene3D" id="2.60.40.10">
    <property type="entry name" value="Immunoglobulins"/>
    <property type="match status" value="1"/>
</dbReference>
<dbReference type="InterPro" id="IPR013783">
    <property type="entry name" value="Ig-like_fold"/>
</dbReference>
<sequence length="481" mass="49363">MQGLRKLLSWLAGSTLLAAAATAALPGTATAAGERLGHAVAGQPYKNRPTDKTTDWLGSYTWRNQQVWCVQFALHEPTDDVDFQPGGPLTTKWGEPLAPEVAAKVSYLLLRYQNTTSADEAAALAHLLHSWTAGTTDPKRLDPGNGFETIGYNVQSHLDELGKKQPKAKEAVGRLEADAEAHRGPWQLTLTPPKQAQTVGKADKWTVQVVSATGKPVGGVPVQLTATEGTLGGDAAGGSAKTPADGAPLAVDVTPTGFTPKLAASVRAPSAQPVLLKPGKAGVQQVITTGGETPLNKEGTVPARNAPSQVTVSKVDASTGAAIAGVSLRVTAADRTSPALKQDDGKLTGQDGKPLVVRTGQDGKAAVPDLKTPQEVCLIETEAAPGYDKGFDAKNPPTVCGSLTPGSTLALTLVNKPNPAPKPVVPVTIPAGSEPATGVASTMTVLTPAGILGLGALTLLGAGLGGALCWRRLVTRRSGGR</sequence>
<dbReference type="GO" id="GO:0005975">
    <property type="term" value="P:carbohydrate metabolic process"/>
    <property type="evidence" value="ECO:0007669"/>
    <property type="project" value="UniProtKB-ARBA"/>
</dbReference>
<keyword evidence="1" id="KW-1133">Transmembrane helix</keyword>
<keyword evidence="2" id="KW-0732">Signal</keyword>
<dbReference type="PROSITE" id="PS51318">
    <property type="entry name" value="TAT"/>
    <property type="match status" value="1"/>
</dbReference>
<evidence type="ECO:0000313" key="4">
    <source>
        <dbReference type="EMBL" id="SHG55285.1"/>
    </source>
</evidence>
<dbReference type="STRING" id="2017.SAMN05444320_11020"/>
<gene>
    <name evidence="4" type="ORF">SAMN05444320_11020</name>
</gene>